<proteinExistence type="predicted"/>
<dbReference type="NCBIfam" id="NF033564">
    <property type="entry name" value="transpos_ISAs1"/>
    <property type="match status" value="1"/>
</dbReference>
<dbReference type="InterPro" id="IPR047647">
    <property type="entry name" value="ISAs1_transpos"/>
</dbReference>
<dbReference type="AlphaFoldDB" id="A0AB37U876"/>
<dbReference type="InterPro" id="IPR002559">
    <property type="entry name" value="Transposase_11"/>
</dbReference>
<dbReference type="Proteomes" id="UP000282574">
    <property type="component" value="Unassembled WGS sequence"/>
</dbReference>
<protein>
    <recommendedName>
        <fullName evidence="1">Transposase IS4-like domain-containing protein</fullName>
    </recommendedName>
</protein>
<feature type="domain" description="Transposase IS4-like" evidence="1">
    <location>
        <begin position="42"/>
        <end position="99"/>
    </location>
</feature>
<organism evidence="2 3">
    <name type="scientific">Chroococcidiopsis cubana SAG 39.79</name>
    <dbReference type="NCBI Taxonomy" id="388085"/>
    <lineage>
        <taxon>Bacteria</taxon>
        <taxon>Bacillati</taxon>
        <taxon>Cyanobacteriota</taxon>
        <taxon>Cyanophyceae</taxon>
        <taxon>Chroococcidiopsidales</taxon>
        <taxon>Chroococcidiopsidaceae</taxon>
        <taxon>Chroococcidiopsis</taxon>
    </lineage>
</organism>
<dbReference type="PANTHER" id="PTHR30298">
    <property type="entry name" value="H REPEAT-ASSOCIATED PREDICTED TRANSPOSASE"/>
    <property type="match status" value="1"/>
</dbReference>
<reference evidence="2 3" key="1">
    <citation type="journal article" date="2019" name="Genome Biol. Evol.">
        <title>Day and night: Metabolic profiles and evolutionary relationships of six axenic non-marine cyanobacteria.</title>
        <authorList>
            <person name="Will S.E."/>
            <person name="Henke P."/>
            <person name="Boedeker C."/>
            <person name="Huang S."/>
            <person name="Brinkmann H."/>
            <person name="Rohde M."/>
            <person name="Jarek M."/>
            <person name="Friedl T."/>
            <person name="Seufert S."/>
            <person name="Schumacher M."/>
            <person name="Overmann J."/>
            <person name="Neumann-Schaal M."/>
            <person name="Petersen J."/>
        </authorList>
    </citation>
    <scope>NUCLEOTIDE SEQUENCE [LARGE SCALE GENOMIC DNA]</scope>
    <source>
        <strain evidence="2 3">SAG 39.79</strain>
    </source>
</reference>
<dbReference type="GO" id="GO:0006313">
    <property type="term" value="P:DNA transposition"/>
    <property type="evidence" value="ECO:0007669"/>
    <property type="project" value="InterPro"/>
</dbReference>
<accession>A0AB37U876</accession>
<dbReference type="Pfam" id="PF01609">
    <property type="entry name" value="DDE_Tnp_1"/>
    <property type="match status" value="1"/>
</dbReference>
<evidence type="ECO:0000259" key="1">
    <source>
        <dbReference type="Pfam" id="PF01609"/>
    </source>
</evidence>
<sequence>MEKNRGRITCRIVRVFTDVTVIDLDWVGLQSLISVERIGSRHGKPYQQTNYYISSLFTSALEFAQAIRWHWGIENRLHWVKDVIFGEDAAPFRDYNAATKCDSFSLNRDIGGRLASVG</sequence>
<dbReference type="GO" id="GO:0004803">
    <property type="term" value="F:transposase activity"/>
    <property type="evidence" value="ECO:0007669"/>
    <property type="project" value="InterPro"/>
</dbReference>
<dbReference type="InterPro" id="IPR051698">
    <property type="entry name" value="Transposase_11-like"/>
</dbReference>
<comment type="caution">
    <text evidence="2">The sequence shown here is derived from an EMBL/GenBank/DDBJ whole genome shotgun (WGS) entry which is preliminary data.</text>
</comment>
<evidence type="ECO:0000313" key="2">
    <source>
        <dbReference type="EMBL" id="RUS97537.1"/>
    </source>
</evidence>
<dbReference type="PANTHER" id="PTHR30298:SF0">
    <property type="entry name" value="PROTEIN YBFL-RELATED"/>
    <property type="match status" value="1"/>
</dbReference>
<dbReference type="GO" id="GO:0003677">
    <property type="term" value="F:DNA binding"/>
    <property type="evidence" value="ECO:0007669"/>
    <property type="project" value="InterPro"/>
</dbReference>
<dbReference type="EMBL" id="RSCK01000168">
    <property type="protein sequence ID" value="RUS97537.1"/>
    <property type="molecule type" value="Genomic_DNA"/>
</dbReference>
<gene>
    <name evidence="2" type="ORF">DSM107010_69820</name>
</gene>
<name>A0AB37U876_9CYAN</name>
<keyword evidence="3" id="KW-1185">Reference proteome</keyword>
<evidence type="ECO:0000313" key="3">
    <source>
        <dbReference type="Proteomes" id="UP000282574"/>
    </source>
</evidence>